<keyword evidence="1" id="KW-0472">Membrane</keyword>
<feature type="transmembrane region" description="Helical" evidence="1">
    <location>
        <begin position="141"/>
        <end position="160"/>
    </location>
</feature>
<feature type="transmembrane region" description="Helical" evidence="1">
    <location>
        <begin position="88"/>
        <end position="110"/>
    </location>
</feature>
<feature type="transmembrane region" description="Helical" evidence="1">
    <location>
        <begin position="57"/>
        <end position="76"/>
    </location>
</feature>
<keyword evidence="1" id="KW-0812">Transmembrane</keyword>
<reference evidence="2" key="1">
    <citation type="journal article" date="2015" name="ISME J.">
        <title>Aquifer environment selects for microbial species cohorts in sediment and groundwater.</title>
        <authorList>
            <person name="Hug L.A."/>
            <person name="Thomas B.C."/>
            <person name="Brown C.T."/>
            <person name="Frischkorn K.R."/>
            <person name="Williams K.H."/>
            <person name="Tringe S.G."/>
            <person name="Banfield J.F."/>
        </authorList>
    </citation>
    <scope>NUCLEOTIDE SEQUENCE</scope>
</reference>
<evidence type="ECO:0000256" key="1">
    <source>
        <dbReference type="SAM" id="Phobius"/>
    </source>
</evidence>
<name>A0A0H4T4E3_9ACTN</name>
<dbReference type="EMBL" id="KT006971">
    <property type="protein sequence ID" value="AKQ01600.1"/>
    <property type="molecule type" value="Genomic_DNA"/>
</dbReference>
<evidence type="ECO:0000313" key="2">
    <source>
        <dbReference type="EMBL" id="AKQ01600.1"/>
    </source>
</evidence>
<feature type="transmembrane region" description="Helical" evidence="1">
    <location>
        <begin position="117"/>
        <end position="135"/>
    </location>
</feature>
<sequence>MIRLAIQAALLKREPYVVMVVRPDGVADGAIVVAVVYALLVIPLVLDGIGVLTAAQVILYGLINWIVLSGLVYLIGKHLLEGDGSFPGTMAATSIGYPVLLAGILLAPFVSPLRAQLIASVWLVATVWMAAQVALELPPARAAAAAVGGWAAFVVVSLLFRF</sequence>
<organism evidence="2">
    <name type="scientific">uncultured actinobacterium Rifle_16ft_4_minimus_2010</name>
    <dbReference type="NCBI Taxonomy" id="1665146"/>
    <lineage>
        <taxon>Bacteria</taxon>
        <taxon>Bacillati</taxon>
        <taxon>Actinomycetota</taxon>
        <taxon>Actinomycetes</taxon>
        <taxon>marine Actinobacteria clade</taxon>
        <taxon>environmental samples</taxon>
    </lineage>
</organism>
<accession>A0A0H4T4E3</accession>
<keyword evidence="1" id="KW-1133">Transmembrane helix</keyword>
<feature type="transmembrane region" description="Helical" evidence="1">
    <location>
        <begin position="25"/>
        <end position="45"/>
    </location>
</feature>
<dbReference type="AlphaFoldDB" id="A0A0H4T4E3"/>
<proteinExistence type="predicted"/>
<protein>
    <submittedName>
        <fullName evidence="2">Uncharacterized protein</fullName>
    </submittedName>
</protein>